<dbReference type="InterPro" id="IPR013656">
    <property type="entry name" value="PAS_4"/>
</dbReference>
<dbReference type="InterPro" id="IPR035919">
    <property type="entry name" value="EAL_sf"/>
</dbReference>
<evidence type="ECO:0000259" key="2">
    <source>
        <dbReference type="PROSITE" id="PS50883"/>
    </source>
</evidence>
<dbReference type="SUPFAM" id="SSF55785">
    <property type="entry name" value="PYP-like sensor domain (PAS domain)"/>
    <property type="match status" value="1"/>
</dbReference>
<dbReference type="Gene3D" id="3.20.20.450">
    <property type="entry name" value="EAL domain"/>
    <property type="match status" value="1"/>
</dbReference>
<dbReference type="Proteomes" id="UP000318126">
    <property type="component" value="Unassembled WGS sequence"/>
</dbReference>
<dbReference type="Gene3D" id="3.30.70.270">
    <property type="match status" value="1"/>
</dbReference>
<dbReference type="PANTHER" id="PTHR44757:SF4">
    <property type="entry name" value="DIGUANYLATE CYCLASE DGCE-RELATED"/>
    <property type="match status" value="1"/>
</dbReference>
<evidence type="ECO:0000313" key="5">
    <source>
        <dbReference type="Proteomes" id="UP000318126"/>
    </source>
</evidence>
<dbReference type="Gene3D" id="3.30.450.20">
    <property type="entry name" value="PAS domain"/>
    <property type="match status" value="1"/>
</dbReference>
<dbReference type="InterPro" id="IPR000160">
    <property type="entry name" value="GGDEF_dom"/>
</dbReference>
<feature type="domain" description="EAL" evidence="2">
    <location>
        <begin position="602"/>
        <end position="856"/>
    </location>
</feature>
<keyword evidence="1" id="KW-1133">Transmembrane helix</keyword>
<evidence type="ECO:0000256" key="1">
    <source>
        <dbReference type="SAM" id="Phobius"/>
    </source>
</evidence>
<keyword evidence="5" id="KW-1185">Reference proteome</keyword>
<dbReference type="InterPro" id="IPR035965">
    <property type="entry name" value="PAS-like_dom_sf"/>
</dbReference>
<dbReference type="AlphaFoldDB" id="A0A553JIB1"/>
<dbReference type="RefSeq" id="WP_144042333.1">
    <property type="nucleotide sequence ID" value="NZ_BMPL01000045.1"/>
</dbReference>
<dbReference type="OrthoDB" id="9816034at2"/>
<dbReference type="CDD" id="cd01948">
    <property type="entry name" value="EAL"/>
    <property type="match status" value="1"/>
</dbReference>
<dbReference type="NCBIfam" id="TIGR00254">
    <property type="entry name" value="GGDEF"/>
    <property type="match status" value="1"/>
</dbReference>
<keyword evidence="1" id="KW-0812">Transmembrane</keyword>
<dbReference type="SUPFAM" id="SSF55073">
    <property type="entry name" value="Nucleotide cyclase"/>
    <property type="match status" value="1"/>
</dbReference>
<dbReference type="SMART" id="SM00052">
    <property type="entry name" value="EAL"/>
    <property type="match status" value="1"/>
</dbReference>
<dbReference type="PROSITE" id="PS50883">
    <property type="entry name" value="EAL"/>
    <property type="match status" value="1"/>
</dbReference>
<dbReference type="InterPro" id="IPR043128">
    <property type="entry name" value="Rev_trsase/Diguanyl_cyclase"/>
</dbReference>
<reference evidence="5" key="1">
    <citation type="submission" date="2019-07" db="EMBL/GenBank/DDBJ databases">
        <title>Shewanella sp. YLB-08 draft genomic sequence.</title>
        <authorList>
            <person name="Yu L."/>
        </authorList>
    </citation>
    <scope>NUCLEOTIDE SEQUENCE [LARGE SCALE GENOMIC DNA]</scope>
    <source>
        <strain evidence="5">JCM 20706</strain>
    </source>
</reference>
<dbReference type="Pfam" id="PF08448">
    <property type="entry name" value="PAS_4"/>
    <property type="match status" value="1"/>
</dbReference>
<name>A0A553JIB1_SHEHA</name>
<gene>
    <name evidence="4" type="ORF">FN961_22095</name>
</gene>
<dbReference type="InterPro" id="IPR001633">
    <property type="entry name" value="EAL_dom"/>
</dbReference>
<sequence length="870" mass="97379">MHIGKKLIVFVVGCCLPAVFAVSYCLSMWFEHRVDNLRKDTVNAELMTITAQLNSDIKQLMLLADVYAVPIADLSPTSRLAFDEAWRNSALSENFSLFYLNQGKLEPFSSLYKDVLSFELDKLPKALLTSSEARSGLYIEGESGFIVSLVPVTEQKSVLIVRELTENVLSGYGLNGFIQKIHFTSGPADEHYIIDGTTYIVDLDVTSLFPQQQSHLEVHFSTEMFNKVWHKYDLVPFAIVGLGILILIIGYIWLKLSLIRPFHCLMAQLADIDPNAQSYKPIAGSGCSELVVMADQVNTLLERIFQQKERTKVTLESIAEAVILTDTLAKVVYLNPQAERMLNTKSCGAVGTSIDSVLKADTSIKSALFSVMGSQGLQTVLNKHMFKTENARVMERSISHLLNHKQEVIGSVIVLRDITEEEKLKRQLRLRANFDPITSLLNRRAFEEKLASFGQNSQSLAICYFDLEQFKLINDSCGHSAGDKMLAMVAKAIQSCLNQEDLLARLGGDEFGLAIRDLSAVETVQIVKRVISSVSLQVLHHNGCNYRVGISAGIAIARAPYIVSKELVKDADIACLAAKRKGSNQIHFYDDKDKESLYQRNAPMWAVRISQAIEHNELLLYYQEIKGMGDGVSRQRMEILLRVQEPNGRILAPAQFIEAAERFKLMNDVDKEVIRKAFLWLSLNEDIWDDHCISINLSGNSLGAEGMVEYIAEQVQRFEIPSQCICFEITETSAIQNRNRALDMINHLRKLGFSFALDDFGSGFASYGYLKELPVDYVKIDGCFVKNLATNAKDFAIVKSIHDVCGVMGIETVAEFVENQDIIDKLETIGINYAQGYAIGRPKPLNSYISSRPRQIEPDKLLSKVERLSA</sequence>
<comment type="caution">
    <text evidence="4">The sequence shown here is derived from an EMBL/GenBank/DDBJ whole genome shotgun (WGS) entry which is preliminary data.</text>
</comment>
<dbReference type="PROSITE" id="PS50887">
    <property type="entry name" value="GGDEF"/>
    <property type="match status" value="1"/>
</dbReference>
<dbReference type="Pfam" id="PF00990">
    <property type="entry name" value="GGDEF"/>
    <property type="match status" value="1"/>
</dbReference>
<dbReference type="NCBIfam" id="TIGR00229">
    <property type="entry name" value="sensory_box"/>
    <property type="match status" value="1"/>
</dbReference>
<feature type="transmembrane region" description="Helical" evidence="1">
    <location>
        <begin position="234"/>
        <end position="254"/>
    </location>
</feature>
<organism evidence="4 5">
    <name type="scientific">Shewanella hanedai</name>
    <name type="common">Alteromonas hanedai</name>
    <dbReference type="NCBI Taxonomy" id="25"/>
    <lineage>
        <taxon>Bacteria</taxon>
        <taxon>Pseudomonadati</taxon>
        <taxon>Pseudomonadota</taxon>
        <taxon>Gammaproteobacteria</taxon>
        <taxon>Alteromonadales</taxon>
        <taxon>Shewanellaceae</taxon>
        <taxon>Shewanella</taxon>
    </lineage>
</organism>
<dbReference type="SUPFAM" id="SSF141868">
    <property type="entry name" value="EAL domain-like"/>
    <property type="match status" value="1"/>
</dbReference>
<feature type="transmembrane region" description="Helical" evidence="1">
    <location>
        <begin position="6"/>
        <end position="30"/>
    </location>
</feature>
<evidence type="ECO:0000313" key="4">
    <source>
        <dbReference type="EMBL" id="TRY12173.1"/>
    </source>
</evidence>
<keyword evidence="1" id="KW-0472">Membrane</keyword>
<dbReference type="InterPro" id="IPR052155">
    <property type="entry name" value="Biofilm_reg_signaling"/>
</dbReference>
<dbReference type="CDD" id="cd01949">
    <property type="entry name" value="GGDEF"/>
    <property type="match status" value="1"/>
</dbReference>
<feature type="domain" description="GGDEF" evidence="3">
    <location>
        <begin position="458"/>
        <end position="591"/>
    </location>
</feature>
<dbReference type="PANTHER" id="PTHR44757">
    <property type="entry name" value="DIGUANYLATE CYCLASE DGCP"/>
    <property type="match status" value="1"/>
</dbReference>
<dbReference type="EMBL" id="VKGK01000039">
    <property type="protein sequence ID" value="TRY12173.1"/>
    <property type="molecule type" value="Genomic_DNA"/>
</dbReference>
<dbReference type="SMART" id="SM00267">
    <property type="entry name" value="GGDEF"/>
    <property type="match status" value="1"/>
</dbReference>
<dbReference type="InterPro" id="IPR029787">
    <property type="entry name" value="Nucleotide_cyclase"/>
</dbReference>
<accession>A0A553JIB1</accession>
<evidence type="ECO:0000259" key="3">
    <source>
        <dbReference type="PROSITE" id="PS50887"/>
    </source>
</evidence>
<dbReference type="Pfam" id="PF00563">
    <property type="entry name" value="EAL"/>
    <property type="match status" value="1"/>
</dbReference>
<dbReference type="InterPro" id="IPR000014">
    <property type="entry name" value="PAS"/>
</dbReference>
<proteinExistence type="predicted"/>
<protein>
    <submittedName>
        <fullName evidence="4">EAL domain-containing protein</fullName>
    </submittedName>
</protein>